<sequence>MNKRTMVSSSHRREYICANQKCASSSFICWWLGGNQKKKAKKNAGCDPVVAPRPPAGCSSCSDLTVHGCRSALVVVDLVLVMVICCYGGLRAHFPYLYHFGDAYSKS</sequence>
<keyword evidence="1" id="KW-1133">Transmembrane helix</keyword>
<keyword evidence="1" id="KW-0472">Membrane</keyword>
<dbReference type="EMBL" id="JAUHHV010000009">
    <property type="protein sequence ID" value="KAK1411893.1"/>
    <property type="molecule type" value="Genomic_DNA"/>
</dbReference>
<evidence type="ECO:0000313" key="3">
    <source>
        <dbReference type="Proteomes" id="UP001229421"/>
    </source>
</evidence>
<keyword evidence="1" id="KW-0812">Transmembrane</keyword>
<evidence type="ECO:0000313" key="2">
    <source>
        <dbReference type="EMBL" id="KAK1411893.1"/>
    </source>
</evidence>
<comment type="caution">
    <text evidence="2">The sequence shown here is derived from an EMBL/GenBank/DDBJ whole genome shotgun (WGS) entry which is preliminary data.</text>
</comment>
<gene>
    <name evidence="2" type="ORF">QVD17_32737</name>
</gene>
<protein>
    <submittedName>
        <fullName evidence="2">Uncharacterized protein</fullName>
    </submittedName>
</protein>
<keyword evidence="3" id="KW-1185">Reference proteome</keyword>
<accession>A0AAD8JXZ6</accession>
<dbReference type="Proteomes" id="UP001229421">
    <property type="component" value="Unassembled WGS sequence"/>
</dbReference>
<dbReference type="AlphaFoldDB" id="A0AAD8JXZ6"/>
<evidence type="ECO:0000256" key="1">
    <source>
        <dbReference type="SAM" id="Phobius"/>
    </source>
</evidence>
<feature type="transmembrane region" description="Helical" evidence="1">
    <location>
        <begin position="72"/>
        <end position="90"/>
    </location>
</feature>
<organism evidence="2 3">
    <name type="scientific">Tagetes erecta</name>
    <name type="common">African marigold</name>
    <dbReference type="NCBI Taxonomy" id="13708"/>
    <lineage>
        <taxon>Eukaryota</taxon>
        <taxon>Viridiplantae</taxon>
        <taxon>Streptophyta</taxon>
        <taxon>Embryophyta</taxon>
        <taxon>Tracheophyta</taxon>
        <taxon>Spermatophyta</taxon>
        <taxon>Magnoliopsida</taxon>
        <taxon>eudicotyledons</taxon>
        <taxon>Gunneridae</taxon>
        <taxon>Pentapetalae</taxon>
        <taxon>asterids</taxon>
        <taxon>campanulids</taxon>
        <taxon>Asterales</taxon>
        <taxon>Asteraceae</taxon>
        <taxon>Asteroideae</taxon>
        <taxon>Heliantheae alliance</taxon>
        <taxon>Tageteae</taxon>
        <taxon>Tagetes</taxon>
    </lineage>
</organism>
<name>A0AAD8JXZ6_TARER</name>
<proteinExistence type="predicted"/>
<reference evidence="2" key="1">
    <citation type="journal article" date="2023" name="bioRxiv">
        <title>Improved chromosome-level genome assembly for marigold (Tagetes erecta).</title>
        <authorList>
            <person name="Jiang F."/>
            <person name="Yuan L."/>
            <person name="Wang S."/>
            <person name="Wang H."/>
            <person name="Xu D."/>
            <person name="Wang A."/>
            <person name="Fan W."/>
        </authorList>
    </citation>
    <scope>NUCLEOTIDE SEQUENCE</scope>
    <source>
        <strain evidence="2">WSJ</strain>
        <tissue evidence="2">Leaf</tissue>
    </source>
</reference>